<evidence type="ECO:0000256" key="1">
    <source>
        <dbReference type="SAM" id="MobiDB-lite"/>
    </source>
</evidence>
<dbReference type="Proteomes" id="UP000186817">
    <property type="component" value="Unassembled WGS sequence"/>
</dbReference>
<evidence type="ECO:0000313" key="3">
    <source>
        <dbReference type="Proteomes" id="UP000186817"/>
    </source>
</evidence>
<keyword evidence="3" id="KW-1185">Reference proteome</keyword>
<accession>A0A1Q9DVR5</accession>
<dbReference type="AlphaFoldDB" id="A0A1Q9DVR5"/>
<comment type="caution">
    <text evidence="2">The sequence shown here is derived from an EMBL/GenBank/DDBJ whole genome shotgun (WGS) entry which is preliminary data.</text>
</comment>
<sequence length="80" mass="9149">MIATIWWFPPAVPPGEMEWYWMHSGGRLGRRKIYIGGPRHASFPFLQPFQSTSKPSPYPPCPRSARFSPEPNLLPRPATL</sequence>
<protein>
    <submittedName>
        <fullName evidence="2">Uncharacterized protein</fullName>
    </submittedName>
</protein>
<name>A0A1Q9DVR5_SYMMI</name>
<dbReference type="EMBL" id="LSRX01000369">
    <property type="protein sequence ID" value="OLP99269.1"/>
    <property type="molecule type" value="Genomic_DNA"/>
</dbReference>
<organism evidence="2 3">
    <name type="scientific">Symbiodinium microadriaticum</name>
    <name type="common">Dinoflagellate</name>
    <name type="synonym">Zooxanthella microadriatica</name>
    <dbReference type="NCBI Taxonomy" id="2951"/>
    <lineage>
        <taxon>Eukaryota</taxon>
        <taxon>Sar</taxon>
        <taxon>Alveolata</taxon>
        <taxon>Dinophyceae</taxon>
        <taxon>Suessiales</taxon>
        <taxon>Symbiodiniaceae</taxon>
        <taxon>Symbiodinium</taxon>
    </lineage>
</organism>
<feature type="region of interest" description="Disordered" evidence="1">
    <location>
        <begin position="51"/>
        <end position="80"/>
    </location>
</feature>
<evidence type="ECO:0000313" key="2">
    <source>
        <dbReference type="EMBL" id="OLP99269.1"/>
    </source>
</evidence>
<reference evidence="2 3" key="1">
    <citation type="submission" date="2016-02" db="EMBL/GenBank/DDBJ databases">
        <title>Genome analysis of coral dinoflagellate symbionts highlights evolutionary adaptations to a symbiotic lifestyle.</title>
        <authorList>
            <person name="Aranda M."/>
            <person name="Li Y."/>
            <person name="Liew Y.J."/>
            <person name="Baumgarten S."/>
            <person name="Simakov O."/>
            <person name="Wilson M."/>
            <person name="Piel J."/>
            <person name="Ashoor H."/>
            <person name="Bougouffa S."/>
            <person name="Bajic V.B."/>
            <person name="Ryu T."/>
            <person name="Ravasi T."/>
            <person name="Bayer T."/>
            <person name="Micklem G."/>
            <person name="Kim H."/>
            <person name="Bhak J."/>
            <person name="Lajeunesse T.C."/>
            <person name="Voolstra C.R."/>
        </authorList>
    </citation>
    <scope>NUCLEOTIDE SEQUENCE [LARGE SCALE GENOMIC DNA]</scope>
    <source>
        <strain evidence="2 3">CCMP2467</strain>
    </source>
</reference>
<gene>
    <name evidence="2" type="ORF">AK812_SmicGene18195</name>
</gene>
<proteinExistence type="predicted"/>